<dbReference type="InterPro" id="IPR050587">
    <property type="entry name" value="GNT1/Glycosyltrans_8"/>
</dbReference>
<keyword evidence="1" id="KW-1133">Transmembrane helix</keyword>
<dbReference type="Pfam" id="PF01501">
    <property type="entry name" value="Glyco_transf_8"/>
    <property type="match status" value="1"/>
</dbReference>
<accession>A0ABR1JHB1</accession>
<evidence type="ECO:0000256" key="1">
    <source>
        <dbReference type="SAM" id="Phobius"/>
    </source>
</evidence>
<comment type="caution">
    <text evidence="2">The sequence shown here is derived from an EMBL/GenBank/DDBJ whole genome shotgun (WGS) entry which is preliminary data.</text>
</comment>
<keyword evidence="1" id="KW-0812">Transmembrane</keyword>
<evidence type="ECO:0000313" key="2">
    <source>
        <dbReference type="EMBL" id="KAK7461688.1"/>
    </source>
</evidence>
<organism evidence="2 3">
    <name type="scientific">Marasmiellus scandens</name>
    <dbReference type="NCBI Taxonomy" id="2682957"/>
    <lineage>
        <taxon>Eukaryota</taxon>
        <taxon>Fungi</taxon>
        <taxon>Dikarya</taxon>
        <taxon>Basidiomycota</taxon>
        <taxon>Agaricomycotina</taxon>
        <taxon>Agaricomycetes</taxon>
        <taxon>Agaricomycetidae</taxon>
        <taxon>Agaricales</taxon>
        <taxon>Marasmiineae</taxon>
        <taxon>Omphalotaceae</taxon>
        <taxon>Marasmiellus</taxon>
    </lineage>
</organism>
<evidence type="ECO:0000313" key="3">
    <source>
        <dbReference type="Proteomes" id="UP001498398"/>
    </source>
</evidence>
<gene>
    <name evidence="2" type="ORF">VKT23_008116</name>
</gene>
<dbReference type="EMBL" id="JBANRG010000012">
    <property type="protein sequence ID" value="KAK7461688.1"/>
    <property type="molecule type" value="Genomic_DNA"/>
</dbReference>
<dbReference type="InterPro" id="IPR002495">
    <property type="entry name" value="Glyco_trans_8"/>
</dbReference>
<keyword evidence="3" id="KW-1185">Reference proteome</keyword>
<dbReference type="Proteomes" id="UP001498398">
    <property type="component" value="Unassembled WGS sequence"/>
</dbReference>
<dbReference type="Gene3D" id="3.90.550.10">
    <property type="entry name" value="Spore Coat Polysaccharide Biosynthesis Protein SpsA, Chain A"/>
    <property type="match status" value="1"/>
</dbReference>
<dbReference type="SUPFAM" id="SSF53448">
    <property type="entry name" value="Nucleotide-diphospho-sugar transferases"/>
    <property type="match status" value="1"/>
</dbReference>
<reference evidence="2 3" key="1">
    <citation type="submission" date="2024-01" db="EMBL/GenBank/DDBJ databases">
        <title>A draft genome for the cacao thread blight pathogen Marasmiellus scandens.</title>
        <authorList>
            <person name="Baruah I.K."/>
            <person name="Leung J."/>
            <person name="Bukari Y."/>
            <person name="Amoako-Attah I."/>
            <person name="Meinhardt L.W."/>
            <person name="Bailey B.A."/>
            <person name="Cohen S.P."/>
        </authorList>
    </citation>
    <scope>NUCLEOTIDE SEQUENCE [LARGE SCALE GENOMIC DNA]</scope>
    <source>
        <strain evidence="2 3">GH-19</strain>
    </source>
</reference>
<dbReference type="InterPro" id="IPR029044">
    <property type="entry name" value="Nucleotide-diphossugar_trans"/>
</dbReference>
<keyword evidence="1" id="KW-0472">Membrane</keyword>
<sequence>MNLFHRFQSHYYEKLPTFTRPKLVTQTHIRLVIAAGVLVGIFSIWSLTRLVSNDDIEQLEIKPVACPPHNKPYVSLDNYEYLNTMPFLRNETFVPSSQQRGVFSSLYSDSYALGVAVLGRSIRRANVNARLILPYIPSQVSSNALCIVETVGWELHPVPVLPPPHDGKDIFGRFKDQYTKLRLWSLGEELGIKSAVYLDADTLVLRNFDELFNIPWNFGAITDTYGDDRGFSISFNAGVLAFRPSRKTFEDMKSRLETANFPLGEAEQAFLNLYFGAKVLRLPYVYNSNLAVKYRSTEVWKEMKDEMRVIHYTLIKPFWDWYIPNEELMTPERTREIVDDRAAHDNGFFKEEVDWWRDAFEGLMDEKGEAIRSCYPSTSSS</sequence>
<evidence type="ECO:0008006" key="4">
    <source>
        <dbReference type="Google" id="ProtNLM"/>
    </source>
</evidence>
<proteinExistence type="predicted"/>
<protein>
    <recommendedName>
        <fullName evidence="4">Nucleotide-diphospho-sugar transferase</fullName>
    </recommendedName>
</protein>
<dbReference type="PANTHER" id="PTHR11183">
    <property type="entry name" value="GLYCOGENIN SUBFAMILY MEMBER"/>
    <property type="match status" value="1"/>
</dbReference>
<feature type="transmembrane region" description="Helical" evidence="1">
    <location>
        <begin position="29"/>
        <end position="48"/>
    </location>
</feature>
<name>A0ABR1JHB1_9AGAR</name>